<reference evidence="1 2" key="1">
    <citation type="submission" date="2023-05" db="EMBL/GenBank/DDBJ databases">
        <title>Draft genome of Paenibacillus sp. CCS26.</title>
        <authorList>
            <person name="Akita H."/>
            <person name="Shinto Y."/>
            <person name="Kimura Z."/>
        </authorList>
    </citation>
    <scope>NUCLEOTIDE SEQUENCE [LARGE SCALE GENOMIC DNA]</scope>
    <source>
        <strain evidence="1 2">CCS26</strain>
    </source>
</reference>
<comment type="caution">
    <text evidence="1">The sequence shown here is derived from an EMBL/GenBank/DDBJ whole genome shotgun (WGS) entry which is preliminary data.</text>
</comment>
<evidence type="ECO:0000313" key="2">
    <source>
        <dbReference type="Proteomes" id="UP001285921"/>
    </source>
</evidence>
<proteinExistence type="predicted"/>
<accession>A0ABQ6NLB8</accession>
<sequence length="63" mass="7047">MTSFHLGSVFTSKITDKHTYDHQYGHLYDVTNFTDRVTGGGLSVFYLKKFGPFWIVSSVGTGP</sequence>
<organism evidence="1 2">
    <name type="scientific">Paenibacillus glycanilyticus</name>
    <dbReference type="NCBI Taxonomy" id="126569"/>
    <lineage>
        <taxon>Bacteria</taxon>
        <taxon>Bacillati</taxon>
        <taxon>Bacillota</taxon>
        <taxon>Bacilli</taxon>
        <taxon>Bacillales</taxon>
        <taxon>Paenibacillaceae</taxon>
        <taxon>Paenibacillus</taxon>
    </lineage>
</organism>
<gene>
    <name evidence="1" type="ORF">PghCCS26_24680</name>
</gene>
<keyword evidence="2" id="KW-1185">Reference proteome</keyword>
<evidence type="ECO:0000313" key="1">
    <source>
        <dbReference type="EMBL" id="GMK45340.1"/>
    </source>
</evidence>
<protein>
    <submittedName>
        <fullName evidence="1">Uncharacterized protein</fullName>
    </submittedName>
</protein>
<dbReference type="EMBL" id="BTCL01000007">
    <property type="protein sequence ID" value="GMK45340.1"/>
    <property type="molecule type" value="Genomic_DNA"/>
</dbReference>
<dbReference type="Proteomes" id="UP001285921">
    <property type="component" value="Unassembled WGS sequence"/>
</dbReference>
<name>A0ABQ6NLB8_9BACL</name>